<sequence length="61" mass="7258">MLIIISSRLAISADLRNSDRNKQDVELWIEQLVEKAYSQAPDFDDSVRTKIYRLIRNIWSY</sequence>
<keyword evidence="2" id="KW-1185">Reference proteome</keyword>
<gene>
    <name evidence="1" type="ORF">NIES593_20430</name>
</gene>
<protein>
    <submittedName>
        <fullName evidence="1">Uncharacterized protein</fullName>
    </submittedName>
</protein>
<reference evidence="1 2" key="1">
    <citation type="submission" date="2016-11" db="EMBL/GenBank/DDBJ databases">
        <title>Draft Genome Sequences of Nine Cyanobacterial Strains from Diverse Habitats.</title>
        <authorList>
            <person name="Zhu T."/>
            <person name="Hou S."/>
            <person name="Lu X."/>
            <person name="Hess W.R."/>
        </authorList>
    </citation>
    <scope>NUCLEOTIDE SEQUENCE [LARGE SCALE GENOMIC DNA]</scope>
    <source>
        <strain evidence="1 2">NIES-593</strain>
    </source>
</reference>
<dbReference type="EMBL" id="MRCB01000037">
    <property type="protein sequence ID" value="OKH19835.1"/>
    <property type="molecule type" value="Genomic_DNA"/>
</dbReference>
<dbReference type="AlphaFoldDB" id="A0A1U7H8S6"/>
<dbReference type="RefSeq" id="WP_073601346.1">
    <property type="nucleotide sequence ID" value="NZ_MRCB01000037.1"/>
</dbReference>
<evidence type="ECO:0000313" key="2">
    <source>
        <dbReference type="Proteomes" id="UP000186868"/>
    </source>
</evidence>
<name>A0A1U7H8S6_9CYAN</name>
<proteinExistence type="predicted"/>
<dbReference type="Proteomes" id="UP000186868">
    <property type="component" value="Unassembled WGS sequence"/>
</dbReference>
<comment type="caution">
    <text evidence="1">The sequence shown here is derived from an EMBL/GenBank/DDBJ whole genome shotgun (WGS) entry which is preliminary data.</text>
</comment>
<accession>A0A1U7H8S6</accession>
<evidence type="ECO:0000313" key="1">
    <source>
        <dbReference type="EMBL" id="OKH19835.1"/>
    </source>
</evidence>
<organism evidence="1 2">
    <name type="scientific">Hydrococcus rivularis NIES-593</name>
    <dbReference type="NCBI Taxonomy" id="1921803"/>
    <lineage>
        <taxon>Bacteria</taxon>
        <taxon>Bacillati</taxon>
        <taxon>Cyanobacteriota</taxon>
        <taxon>Cyanophyceae</taxon>
        <taxon>Pleurocapsales</taxon>
        <taxon>Hydrococcaceae</taxon>
        <taxon>Hydrococcus</taxon>
    </lineage>
</organism>